<sequence>MTPLHQVASEGSSPPAAATLQVTRTALTWTGPAPSSDVLDIEIDGTRVWSTRLPAATRRGRRRLEWPRALRPHVGGRGR</sequence>
<keyword evidence="2" id="KW-1185">Reference proteome</keyword>
<evidence type="ECO:0000313" key="2">
    <source>
        <dbReference type="Proteomes" id="UP001321477"/>
    </source>
</evidence>
<accession>A0ABM8GZ36</accession>
<protein>
    <submittedName>
        <fullName evidence="1">Uncharacterized protein</fullName>
    </submittedName>
</protein>
<dbReference type="EMBL" id="AP027734">
    <property type="protein sequence ID" value="BDZ53738.1"/>
    <property type="molecule type" value="Genomic_DNA"/>
</dbReference>
<proteinExistence type="predicted"/>
<gene>
    <name evidence="1" type="ORF">GCM10025870_08110</name>
</gene>
<organism evidence="1 2">
    <name type="scientific">Agromyces marinus</name>
    <dbReference type="NCBI Taxonomy" id="1389020"/>
    <lineage>
        <taxon>Bacteria</taxon>
        <taxon>Bacillati</taxon>
        <taxon>Actinomycetota</taxon>
        <taxon>Actinomycetes</taxon>
        <taxon>Micrococcales</taxon>
        <taxon>Microbacteriaceae</taxon>
        <taxon>Agromyces</taxon>
    </lineage>
</organism>
<evidence type="ECO:0000313" key="1">
    <source>
        <dbReference type="EMBL" id="BDZ53738.1"/>
    </source>
</evidence>
<reference evidence="2" key="1">
    <citation type="journal article" date="2019" name="Int. J. Syst. Evol. Microbiol.">
        <title>The Global Catalogue of Microorganisms (GCM) 10K type strain sequencing project: providing services to taxonomists for standard genome sequencing and annotation.</title>
        <authorList>
            <consortium name="The Broad Institute Genomics Platform"/>
            <consortium name="The Broad Institute Genome Sequencing Center for Infectious Disease"/>
            <person name="Wu L."/>
            <person name="Ma J."/>
        </authorList>
    </citation>
    <scope>NUCLEOTIDE SEQUENCE [LARGE SCALE GENOMIC DNA]</scope>
    <source>
        <strain evidence="2">NBRC 109019</strain>
    </source>
</reference>
<name>A0ABM8GZ36_9MICO</name>
<dbReference type="Proteomes" id="UP001321477">
    <property type="component" value="Chromosome"/>
</dbReference>
<dbReference type="RefSeq" id="WP_286329403.1">
    <property type="nucleotide sequence ID" value="NZ_AP027734.1"/>
</dbReference>